<keyword evidence="1" id="KW-0472">Membrane</keyword>
<comment type="caution">
    <text evidence="2">The sequence shown here is derived from an EMBL/GenBank/DDBJ whole genome shotgun (WGS) entry which is preliminary data.</text>
</comment>
<organism evidence="2 3">
    <name type="scientific">Musa balbisiana</name>
    <name type="common">Banana</name>
    <dbReference type="NCBI Taxonomy" id="52838"/>
    <lineage>
        <taxon>Eukaryota</taxon>
        <taxon>Viridiplantae</taxon>
        <taxon>Streptophyta</taxon>
        <taxon>Embryophyta</taxon>
        <taxon>Tracheophyta</taxon>
        <taxon>Spermatophyta</taxon>
        <taxon>Magnoliopsida</taxon>
        <taxon>Liliopsida</taxon>
        <taxon>Zingiberales</taxon>
        <taxon>Musaceae</taxon>
        <taxon>Musa</taxon>
    </lineage>
</organism>
<keyword evidence="1" id="KW-0812">Transmembrane</keyword>
<sequence>MGISLLSTVYQLPELNRSNLGSSVSLLMFNWCEFSFSSFTRGWTPTAFRWPTITFSVIDDIVWAFVMVTESVALGAMLCFFYVFCGCSV</sequence>
<dbReference type="EMBL" id="PYDT01000005">
    <property type="protein sequence ID" value="THU60330.1"/>
    <property type="molecule type" value="Genomic_DNA"/>
</dbReference>
<feature type="transmembrane region" description="Helical" evidence="1">
    <location>
        <begin position="61"/>
        <end position="84"/>
    </location>
</feature>
<reference evidence="2 3" key="1">
    <citation type="journal article" date="2019" name="Nat. Plants">
        <title>Genome sequencing of Musa balbisiana reveals subgenome evolution and function divergence in polyploid bananas.</title>
        <authorList>
            <person name="Yao X."/>
        </authorList>
    </citation>
    <scope>NUCLEOTIDE SEQUENCE [LARGE SCALE GENOMIC DNA]</scope>
    <source>
        <strain evidence="3">cv. DH-PKW</strain>
        <tissue evidence="2">Leaves</tissue>
    </source>
</reference>
<dbReference type="PANTHER" id="PTHR33726:SF17">
    <property type="entry name" value="OS06G0620700 PROTEIN"/>
    <property type="match status" value="1"/>
</dbReference>
<name>A0A4S8JES9_MUSBA</name>
<accession>A0A4S8JES9</accession>
<evidence type="ECO:0000313" key="2">
    <source>
        <dbReference type="EMBL" id="THU60330.1"/>
    </source>
</evidence>
<evidence type="ECO:0000256" key="1">
    <source>
        <dbReference type="SAM" id="Phobius"/>
    </source>
</evidence>
<evidence type="ECO:0000313" key="3">
    <source>
        <dbReference type="Proteomes" id="UP000317650"/>
    </source>
</evidence>
<proteinExistence type="predicted"/>
<dbReference type="AlphaFoldDB" id="A0A4S8JES9"/>
<dbReference type="Proteomes" id="UP000317650">
    <property type="component" value="Chromosome 7"/>
</dbReference>
<dbReference type="PANTHER" id="PTHR33726">
    <property type="entry name" value="TRANSMEMBRANE PROTEIN"/>
    <property type="match status" value="1"/>
</dbReference>
<keyword evidence="1" id="KW-1133">Transmembrane helix</keyword>
<gene>
    <name evidence="2" type="ORF">C4D60_Mb07t11510</name>
</gene>
<protein>
    <submittedName>
        <fullName evidence="2">Uncharacterized protein</fullName>
    </submittedName>
</protein>
<keyword evidence="3" id="KW-1185">Reference proteome</keyword>